<dbReference type="GO" id="GO:0001522">
    <property type="term" value="P:pseudouridine synthesis"/>
    <property type="evidence" value="ECO:0007669"/>
    <property type="project" value="InterPro"/>
</dbReference>
<dbReference type="GO" id="GO:0003723">
    <property type="term" value="F:RNA binding"/>
    <property type="evidence" value="ECO:0007669"/>
    <property type="project" value="UniProtKB-KW"/>
</dbReference>
<keyword evidence="4" id="KW-0690">Ribosome biogenesis</keyword>
<evidence type="ECO:0000313" key="10">
    <source>
        <dbReference type="EMBL" id="CAH1236881.1"/>
    </source>
</evidence>
<dbReference type="Gene3D" id="2.40.10.230">
    <property type="entry name" value="Probable tRNA pseudouridine synthase domain"/>
    <property type="match status" value="1"/>
</dbReference>
<evidence type="ECO:0000256" key="7">
    <source>
        <dbReference type="ARBA" id="ARBA00022884"/>
    </source>
</evidence>
<evidence type="ECO:0000256" key="9">
    <source>
        <dbReference type="SAM" id="MobiDB-lite"/>
    </source>
</evidence>
<feature type="compositionally biased region" description="Low complexity" evidence="9">
    <location>
        <begin position="406"/>
        <end position="421"/>
    </location>
</feature>
<feature type="region of interest" description="Disordered" evidence="9">
    <location>
        <begin position="366"/>
        <end position="439"/>
    </location>
</feature>
<evidence type="ECO:0000256" key="8">
    <source>
        <dbReference type="ARBA" id="ARBA00023242"/>
    </source>
</evidence>
<dbReference type="EMBL" id="OU898276">
    <property type="protein sequence ID" value="CAH1236881.1"/>
    <property type="molecule type" value="Genomic_DNA"/>
</dbReference>
<dbReference type="GO" id="GO:0005732">
    <property type="term" value="C:sno(s)RNA-containing ribonucleoprotein complex"/>
    <property type="evidence" value="ECO:0007669"/>
    <property type="project" value="InterPro"/>
</dbReference>
<dbReference type="PANTHER" id="PTHR31633:SF1">
    <property type="entry name" value="H_ACA RIBONUCLEOPROTEIN COMPLEX NON-CORE SUBUNIT NAF1"/>
    <property type="match status" value="1"/>
</dbReference>
<feature type="region of interest" description="Disordered" evidence="9">
    <location>
        <begin position="94"/>
        <end position="133"/>
    </location>
</feature>
<evidence type="ECO:0000256" key="4">
    <source>
        <dbReference type="ARBA" id="ARBA00022517"/>
    </source>
</evidence>
<accession>A0A9P0E2J7</accession>
<keyword evidence="6" id="KW-0597">Phosphoprotein</keyword>
<feature type="compositionally biased region" description="Acidic residues" evidence="9">
    <location>
        <begin position="209"/>
        <end position="222"/>
    </location>
</feature>
<evidence type="ECO:0000256" key="1">
    <source>
        <dbReference type="ARBA" id="ARBA00004123"/>
    </source>
</evidence>
<dbReference type="InterPro" id="IPR009000">
    <property type="entry name" value="Transl_B-barrel_sf"/>
</dbReference>
<evidence type="ECO:0000256" key="2">
    <source>
        <dbReference type="ARBA" id="ARBA00009801"/>
    </source>
</evidence>
<evidence type="ECO:0000256" key="5">
    <source>
        <dbReference type="ARBA" id="ARBA00022552"/>
    </source>
</evidence>
<organism evidence="10 11">
    <name type="scientific">Diabrotica balteata</name>
    <name type="common">Banded cucumber beetle</name>
    <dbReference type="NCBI Taxonomy" id="107213"/>
    <lineage>
        <taxon>Eukaryota</taxon>
        <taxon>Metazoa</taxon>
        <taxon>Ecdysozoa</taxon>
        <taxon>Arthropoda</taxon>
        <taxon>Hexapoda</taxon>
        <taxon>Insecta</taxon>
        <taxon>Pterygota</taxon>
        <taxon>Neoptera</taxon>
        <taxon>Endopterygota</taxon>
        <taxon>Coleoptera</taxon>
        <taxon>Polyphaga</taxon>
        <taxon>Cucujiformia</taxon>
        <taxon>Chrysomeloidea</taxon>
        <taxon>Chrysomelidae</taxon>
        <taxon>Galerucinae</taxon>
        <taxon>Diabroticina</taxon>
        <taxon>Diabroticites</taxon>
        <taxon>Diabrotica</taxon>
    </lineage>
</organism>
<feature type="compositionally biased region" description="Acidic residues" evidence="9">
    <location>
        <begin position="374"/>
        <end position="388"/>
    </location>
</feature>
<evidence type="ECO:0000256" key="6">
    <source>
        <dbReference type="ARBA" id="ARBA00022553"/>
    </source>
</evidence>
<keyword evidence="11" id="KW-1185">Reference proteome</keyword>
<feature type="region of interest" description="Disordered" evidence="9">
    <location>
        <begin position="193"/>
        <end position="228"/>
    </location>
</feature>
<comment type="subcellular location">
    <subcellularLocation>
        <location evidence="1">Nucleus</location>
    </subcellularLocation>
</comment>
<dbReference type="PANTHER" id="PTHR31633">
    <property type="entry name" value="H/ACA RIBONUCLEOPROTEIN COMPLEX NON-CORE SUBUNIT NAF1"/>
    <property type="match status" value="1"/>
</dbReference>
<keyword evidence="8" id="KW-0539">Nucleus</keyword>
<keyword evidence="5" id="KW-0698">rRNA processing</keyword>
<reference evidence="10" key="1">
    <citation type="submission" date="2022-01" db="EMBL/GenBank/DDBJ databases">
        <authorList>
            <person name="King R."/>
        </authorList>
    </citation>
    <scope>NUCLEOTIDE SEQUENCE</scope>
</reference>
<dbReference type="GO" id="GO:0000493">
    <property type="term" value="P:box H/ACA snoRNP assembly"/>
    <property type="evidence" value="ECO:0007669"/>
    <property type="project" value="InterPro"/>
</dbReference>
<dbReference type="AlphaFoldDB" id="A0A9P0E2J7"/>
<dbReference type="OrthoDB" id="21550at2759"/>
<sequence>MDQIKQTNNKTETELENTLINTDKDAENSSQETAVEHQYFSPELNTSKCDETDPNRINSPTDTLDIRPDPNEINSPADTSETAIENQDFSPELNTLKCDETDPNIINSPTDTLDIRPDPNEINTTADTSGMDISKSKDELLSTTSDVPTTNQLDVVKKVEPAVTVHMRSSLQRILQYNSDDSEDEDIQTPLKPALASSSSSSDSQSDTQEVDNGEEDEDLDEFVLPNDKQKTKVMSNPDCELLDPSLLINLTNLKIDYEKEEFTHIGNIANFIDTTVTVEALEKTESYDMDTVLFIEDENSKKPFGGITDVIGPVSQPVYCVQLPSTKEIENLGLKQGMKVYSAPKSEYAKYVFLKDLLKMKGTDASWIGDQEQPSDEDNTSEEEDDEMRTSNKRPLNRGQHQRPFNNRNRFRGNMGNRNNVINRSNIPTAPNGHMLPHGFDPTVPPPFVSNTGFGFQNHGSSIPTWPYQQRGFHTYFQSPRRFQRIRGNHRNYNKNLPPNS</sequence>
<name>A0A9P0E2J7_DIABA</name>
<dbReference type="SUPFAM" id="SSF50447">
    <property type="entry name" value="Translation proteins"/>
    <property type="match status" value="1"/>
</dbReference>
<evidence type="ECO:0000313" key="11">
    <source>
        <dbReference type="Proteomes" id="UP001153709"/>
    </source>
</evidence>
<gene>
    <name evidence="10" type="ORF">DIABBA_LOCUS1475</name>
</gene>
<dbReference type="InterPro" id="IPR040309">
    <property type="entry name" value="Naf1"/>
</dbReference>
<dbReference type="Pfam" id="PF04410">
    <property type="entry name" value="Gar1"/>
    <property type="match status" value="1"/>
</dbReference>
<feature type="region of interest" description="Disordered" evidence="9">
    <location>
        <begin position="1"/>
        <end position="82"/>
    </location>
</feature>
<dbReference type="GO" id="GO:0006364">
    <property type="term" value="P:rRNA processing"/>
    <property type="evidence" value="ECO:0007669"/>
    <property type="project" value="UniProtKB-KW"/>
</dbReference>
<comment type="similarity">
    <text evidence="2">Belongs to the NAF1 family.</text>
</comment>
<keyword evidence="7" id="KW-0694">RNA-binding</keyword>
<dbReference type="InterPro" id="IPR007504">
    <property type="entry name" value="H/ACA_rnp_Gar1/Naf1"/>
</dbReference>
<proteinExistence type="inferred from homology"/>
<evidence type="ECO:0000256" key="3">
    <source>
        <dbReference type="ARBA" id="ARBA00021438"/>
    </source>
</evidence>
<dbReference type="GO" id="GO:0005634">
    <property type="term" value="C:nucleus"/>
    <property type="evidence" value="ECO:0007669"/>
    <property type="project" value="UniProtKB-SubCell"/>
</dbReference>
<feature type="compositionally biased region" description="Low complexity" evidence="9">
    <location>
        <begin position="197"/>
        <end position="207"/>
    </location>
</feature>
<feature type="compositionally biased region" description="Polar residues" evidence="9">
    <location>
        <begin position="72"/>
        <end position="82"/>
    </location>
</feature>
<dbReference type="InterPro" id="IPR038664">
    <property type="entry name" value="Gar1/Naf1_Cbf5-bd_sf"/>
</dbReference>
<dbReference type="Proteomes" id="UP001153709">
    <property type="component" value="Chromosome 1"/>
</dbReference>
<protein>
    <recommendedName>
        <fullName evidence="3">H/ACA ribonucleoprotein complex non-core subunit NAF1</fullName>
    </recommendedName>
</protein>